<proteinExistence type="predicted"/>
<organism evidence="1 2">
    <name type="scientific">Aporhodopirellula aestuarii</name>
    <dbReference type="NCBI Taxonomy" id="2950107"/>
    <lineage>
        <taxon>Bacteria</taxon>
        <taxon>Pseudomonadati</taxon>
        <taxon>Planctomycetota</taxon>
        <taxon>Planctomycetia</taxon>
        <taxon>Pirellulales</taxon>
        <taxon>Pirellulaceae</taxon>
        <taxon>Aporhodopirellula</taxon>
    </lineage>
</organism>
<gene>
    <name evidence="1" type="ORF">NB063_16380</name>
</gene>
<comment type="caution">
    <text evidence="1">The sequence shown here is derived from an EMBL/GenBank/DDBJ whole genome shotgun (WGS) entry which is preliminary data.</text>
</comment>
<sequence>MTLPSKHAGHGIHHPVYGVKMKEKADSVGQDCHLAIPGTSQTKYKSQNEFLMEKLLN</sequence>
<protein>
    <submittedName>
        <fullName evidence="1">Uncharacterized protein</fullName>
    </submittedName>
</protein>
<dbReference type="EMBL" id="JAMQBK010000042">
    <property type="protein sequence ID" value="MCM2372184.1"/>
    <property type="molecule type" value="Genomic_DNA"/>
</dbReference>
<dbReference type="RefSeq" id="WP_250929817.1">
    <property type="nucleotide sequence ID" value="NZ_JAMQBK010000042.1"/>
</dbReference>
<reference evidence="1 2" key="1">
    <citation type="journal article" date="2022" name="Syst. Appl. Microbiol.">
        <title>Rhodopirellula aestuarii sp. nov., a novel member of the genus Rhodopirellula isolated from brackish sediments collected in the Tagus River estuary, Portugal.</title>
        <authorList>
            <person name="Vitorino I.R."/>
            <person name="Klimek D."/>
            <person name="Calusinska M."/>
            <person name="Lobo-da-Cunha A."/>
            <person name="Vasconcelos V."/>
            <person name="Lage O.M."/>
        </authorList>
    </citation>
    <scope>NUCLEOTIDE SEQUENCE [LARGE SCALE GENOMIC DNA]</scope>
    <source>
        <strain evidence="1 2">ICT_H3.1</strain>
    </source>
</reference>
<evidence type="ECO:0000313" key="1">
    <source>
        <dbReference type="EMBL" id="MCM2372184.1"/>
    </source>
</evidence>
<dbReference type="Proteomes" id="UP001202961">
    <property type="component" value="Unassembled WGS sequence"/>
</dbReference>
<evidence type="ECO:0000313" key="2">
    <source>
        <dbReference type="Proteomes" id="UP001202961"/>
    </source>
</evidence>
<keyword evidence="2" id="KW-1185">Reference proteome</keyword>
<name>A0ABT0U5G9_9BACT</name>
<accession>A0ABT0U5G9</accession>